<proteinExistence type="predicted"/>
<dbReference type="EMBL" id="JOJR01000705">
    <property type="protein sequence ID" value="RCN35070.1"/>
    <property type="molecule type" value="Genomic_DNA"/>
</dbReference>
<sequence>MLLSVIVVGSGNNITKTPEITLKGQGAQLFRSVLEECNDASFSIKTCALNFNLCTKKEKSPVCRKYLSQCSTCGAKIQNSSTCETALEKLRINL</sequence>
<dbReference type="OrthoDB" id="5895740at2759"/>
<feature type="non-terminal residue" evidence="1">
    <location>
        <position position="94"/>
    </location>
</feature>
<dbReference type="AlphaFoldDB" id="A0A368FWB2"/>
<organism evidence="1 2">
    <name type="scientific">Ancylostoma caninum</name>
    <name type="common">Dog hookworm</name>
    <dbReference type="NCBI Taxonomy" id="29170"/>
    <lineage>
        <taxon>Eukaryota</taxon>
        <taxon>Metazoa</taxon>
        <taxon>Ecdysozoa</taxon>
        <taxon>Nematoda</taxon>
        <taxon>Chromadorea</taxon>
        <taxon>Rhabditida</taxon>
        <taxon>Rhabditina</taxon>
        <taxon>Rhabditomorpha</taxon>
        <taxon>Strongyloidea</taxon>
        <taxon>Ancylostomatidae</taxon>
        <taxon>Ancylostomatinae</taxon>
        <taxon>Ancylostoma</taxon>
    </lineage>
</organism>
<dbReference type="Proteomes" id="UP000252519">
    <property type="component" value="Unassembled WGS sequence"/>
</dbReference>
<reference evidence="1 2" key="1">
    <citation type="submission" date="2014-10" db="EMBL/GenBank/DDBJ databases">
        <title>Draft genome of the hookworm Ancylostoma caninum.</title>
        <authorList>
            <person name="Mitreva M."/>
        </authorList>
    </citation>
    <scope>NUCLEOTIDE SEQUENCE [LARGE SCALE GENOMIC DNA]</scope>
    <source>
        <strain evidence="1 2">Baltimore</strain>
    </source>
</reference>
<name>A0A368FWB2_ANCCA</name>
<evidence type="ECO:0000313" key="1">
    <source>
        <dbReference type="EMBL" id="RCN35070.1"/>
    </source>
</evidence>
<evidence type="ECO:0000313" key="2">
    <source>
        <dbReference type="Proteomes" id="UP000252519"/>
    </source>
</evidence>
<gene>
    <name evidence="1" type="ORF">ANCCAN_19077</name>
</gene>
<accession>A0A368FWB2</accession>
<comment type="caution">
    <text evidence="1">The sequence shown here is derived from an EMBL/GenBank/DDBJ whole genome shotgun (WGS) entry which is preliminary data.</text>
</comment>
<keyword evidence="2" id="KW-1185">Reference proteome</keyword>
<protein>
    <submittedName>
        <fullName evidence="1">Uncharacterized protein</fullName>
    </submittedName>
</protein>